<evidence type="ECO:0000256" key="2">
    <source>
        <dbReference type="ARBA" id="ARBA00022670"/>
    </source>
</evidence>
<evidence type="ECO:0000256" key="4">
    <source>
        <dbReference type="ARBA" id="ARBA00022801"/>
    </source>
</evidence>
<dbReference type="GO" id="GO:0006508">
    <property type="term" value="P:proteolysis"/>
    <property type="evidence" value="ECO:0007669"/>
    <property type="project" value="UniProtKB-KW"/>
</dbReference>
<dbReference type="OrthoDB" id="9782620at2"/>
<dbReference type="GO" id="GO:0003697">
    <property type="term" value="F:single-stranded DNA binding"/>
    <property type="evidence" value="ECO:0007669"/>
    <property type="project" value="InterPro"/>
</dbReference>
<dbReference type="Proteomes" id="UP000323300">
    <property type="component" value="Unassembled WGS sequence"/>
</dbReference>
<dbReference type="GO" id="GO:0106300">
    <property type="term" value="P:protein-DNA covalent cross-linking repair"/>
    <property type="evidence" value="ECO:0007669"/>
    <property type="project" value="InterPro"/>
</dbReference>
<name>A0A1I4AS75_9HYPH</name>
<dbReference type="RefSeq" id="WP_149761022.1">
    <property type="nucleotide sequence ID" value="NZ_BSPE01000048.1"/>
</dbReference>
<reference evidence="10 11" key="1">
    <citation type="submission" date="2016-10" db="EMBL/GenBank/DDBJ databases">
        <authorList>
            <person name="Varghese N."/>
            <person name="Submissions S."/>
        </authorList>
    </citation>
    <scope>NUCLEOTIDE SEQUENCE [LARGE SCALE GENOMIC DNA]</scope>
    <source>
        <strain evidence="10 11">DSM 21822</strain>
    </source>
</reference>
<keyword evidence="4 8" id="KW-0378">Hydrolase</keyword>
<dbReference type="GO" id="GO:0016829">
    <property type="term" value="F:lyase activity"/>
    <property type="evidence" value="ECO:0007669"/>
    <property type="project" value="UniProtKB-KW"/>
</dbReference>
<dbReference type="PANTHER" id="PTHR13604:SF0">
    <property type="entry name" value="ABASIC SITE PROCESSING PROTEIN HMCES"/>
    <property type="match status" value="1"/>
</dbReference>
<keyword evidence="5" id="KW-0190">Covalent protein-DNA linkage</keyword>
<feature type="region of interest" description="Disordered" evidence="9">
    <location>
        <begin position="213"/>
        <end position="255"/>
    </location>
</feature>
<keyword evidence="11" id="KW-1185">Reference proteome</keyword>
<evidence type="ECO:0000256" key="7">
    <source>
        <dbReference type="ARBA" id="ARBA00023239"/>
    </source>
</evidence>
<sequence>MCGRFALTAGPDQTAAFLGLDEVEEFPARYNIAPTQPVLMAIAAPPRAPGSNLPERRTLLVRWGLIPGWAKNPGDLPLLFNARSETAAEKASFKAAMRHRRALIPASGFYEWKRIGNKQSQPYWVRPKAGGIVAFAALMETWSEPGGSEIDTGAILTTNANPEFSAIHDRMPIVIQQQDFARWLDCRFQEPRDVADLLRPAEPGFFEAIPVSDKVNKPANTGPEIQERAEPVATAPVERPKKAAVDPDPGQLTLF</sequence>
<evidence type="ECO:0000256" key="1">
    <source>
        <dbReference type="ARBA" id="ARBA00008136"/>
    </source>
</evidence>
<dbReference type="EC" id="3.4.-.-" evidence="8"/>
<protein>
    <recommendedName>
        <fullName evidence="8">Abasic site processing protein</fullName>
        <ecNumber evidence="8">3.4.-.-</ecNumber>
    </recommendedName>
</protein>
<comment type="similarity">
    <text evidence="1 8">Belongs to the SOS response-associated peptidase family.</text>
</comment>
<organism evidence="10 11">
    <name type="scientific">Neomesorhizobium albiziae</name>
    <dbReference type="NCBI Taxonomy" id="335020"/>
    <lineage>
        <taxon>Bacteria</taxon>
        <taxon>Pseudomonadati</taxon>
        <taxon>Pseudomonadota</taxon>
        <taxon>Alphaproteobacteria</taxon>
        <taxon>Hyphomicrobiales</taxon>
        <taxon>Phyllobacteriaceae</taxon>
        <taxon>Neomesorhizobium</taxon>
    </lineage>
</organism>
<dbReference type="Pfam" id="PF02586">
    <property type="entry name" value="SRAP"/>
    <property type="match status" value="1"/>
</dbReference>
<evidence type="ECO:0000256" key="3">
    <source>
        <dbReference type="ARBA" id="ARBA00022763"/>
    </source>
</evidence>
<keyword evidence="3" id="KW-0227">DNA damage</keyword>
<dbReference type="Gene3D" id="3.90.1680.10">
    <property type="entry name" value="SOS response associated peptidase-like"/>
    <property type="match status" value="1"/>
</dbReference>
<keyword evidence="7" id="KW-0456">Lyase</keyword>
<gene>
    <name evidence="10" type="ORF">SAMN04488498_108221</name>
</gene>
<evidence type="ECO:0000256" key="6">
    <source>
        <dbReference type="ARBA" id="ARBA00023125"/>
    </source>
</evidence>
<keyword evidence="2 8" id="KW-0645">Protease</keyword>
<dbReference type="AlphaFoldDB" id="A0A1I4AS75"/>
<evidence type="ECO:0000256" key="5">
    <source>
        <dbReference type="ARBA" id="ARBA00023124"/>
    </source>
</evidence>
<accession>A0A1I4AS75</accession>
<evidence type="ECO:0000256" key="8">
    <source>
        <dbReference type="RuleBase" id="RU364100"/>
    </source>
</evidence>
<evidence type="ECO:0000313" key="11">
    <source>
        <dbReference type="Proteomes" id="UP000323300"/>
    </source>
</evidence>
<dbReference type="GO" id="GO:0008233">
    <property type="term" value="F:peptidase activity"/>
    <property type="evidence" value="ECO:0007669"/>
    <property type="project" value="UniProtKB-KW"/>
</dbReference>
<dbReference type="SUPFAM" id="SSF143081">
    <property type="entry name" value="BB1717-like"/>
    <property type="match status" value="1"/>
</dbReference>
<dbReference type="EMBL" id="FOSL01000008">
    <property type="protein sequence ID" value="SFK58741.1"/>
    <property type="molecule type" value="Genomic_DNA"/>
</dbReference>
<evidence type="ECO:0000256" key="9">
    <source>
        <dbReference type="SAM" id="MobiDB-lite"/>
    </source>
</evidence>
<dbReference type="InterPro" id="IPR036590">
    <property type="entry name" value="SRAP-like"/>
</dbReference>
<keyword evidence="6" id="KW-0238">DNA-binding</keyword>
<evidence type="ECO:0000313" key="10">
    <source>
        <dbReference type="EMBL" id="SFK58741.1"/>
    </source>
</evidence>
<dbReference type="InterPro" id="IPR003738">
    <property type="entry name" value="SRAP"/>
</dbReference>
<proteinExistence type="inferred from homology"/>
<dbReference type="PANTHER" id="PTHR13604">
    <property type="entry name" value="DC12-RELATED"/>
    <property type="match status" value="1"/>
</dbReference>